<comment type="caution">
    <text evidence="1">The sequence shown here is derived from an EMBL/GenBank/DDBJ whole genome shotgun (WGS) entry which is preliminary data.</text>
</comment>
<organism evidence="1 2">
    <name type="scientific">Marinobacter daepoensis</name>
    <dbReference type="NCBI Taxonomy" id="262077"/>
    <lineage>
        <taxon>Bacteria</taxon>
        <taxon>Pseudomonadati</taxon>
        <taxon>Pseudomonadota</taxon>
        <taxon>Gammaproteobacteria</taxon>
        <taxon>Pseudomonadales</taxon>
        <taxon>Marinobacteraceae</taxon>
        <taxon>Marinobacter</taxon>
    </lineage>
</organism>
<evidence type="ECO:0000313" key="1">
    <source>
        <dbReference type="EMBL" id="MBN7769729.1"/>
    </source>
</evidence>
<name>A0ABS3BD15_9GAMM</name>
<dbReference type="EMBL" id="JAFKDB010000008">
    <property type="protein sequence ID" value="MBN7769729.1"/>
    <property type="molecule type" value="Genomic_DNA"/>
</dbReference>
<dbReference type="RefSeq" id="WP_206557135.1">
    <property type="nucleotide sequence ID" value="NZ_JAFKDB010000008.1"/>
</dbReference>
<evidence type="ECO:0000313" key="2">
    <source>
        <dbReference type="Proteomes" id="UP000664344"/>
    </source>
</evidence>
<keyword evidence="2" id="KW-1185">Reference proteome</keyword>
<accession>A0ABS3BD15</accession>
<sequence length="94" mass="10570">MARKAYDNRRQSDDTAGVMRYSGEKEMVSVFKKEFVVSDWFHKVETLEAATIEQAVTKFCGGPVVLAQYQNSSDAFAAELTDEVKKELQSKKLG</sequence>
<reference evidence="1 2" key="1">
    <citation type="submission" date="2021-02" db="EMBL/GenBank/DDBJ databases">
        <title>PHA producing bacteria isolated from coastal sediment in Guangdong, Shenzhen.</title>
        <authorList>
            <person name="Zheng W."/>
            <person name="Yu S."/>
            <person name="Huang Y."/>
        </authorList>
    </citation>
    <scope>NUCLEOTIDE SEQUENCE [LARGE SCALE GENOMIC DNA]</scope>
    <source>
        <strain evidence="1 2">TN21-5</strain>
    </source>
</reference>
<protein>
    <submittedName>
        <fullName evidence="1">Uncharacterized protein</fullName>
    </submittedName>
</protein>
<proteinExistence type="predicted"/>
<gene>
    <name evidence="1" type="ORF">JYP53_07435</name>
</gene>
<dbReference type="Proteomes" id="UP000664344">
    <property type="component" value="Unassembled WGS sequence"/>
</dbReference>